<evidence type="ECO:0000313" key="2">
    <source>
        <dbReference type="Proteomes" id="UP000815325"/>
    </source>
</evidence>
<comment type="caution">
    <text evidence="1">The sequence shown here is derived from an EMBL/GenBank/DDBJ whole genome shotgun (WGS) entry which is preliminary data.</text>
</comment>
<dbReference type="EMBL" id="MU069557">
    <property type="protein sequence ID" value="KAF5839037.1"/>
    <property type="molecule type" value="Genomic_DNA"/>
</dbReference>
<name>A0ABQ7GX02_DUNSA</name>
<organism evidence="1 2">
    <name type="scientific">Dunaliella salina</name>
    <name type="common">Green alga</name>
    <name type="synonym">Protococcus salinus</name>
    <dbReference type="NCBI Taxonomy" id="3046"/>
    <lineage>
        <taxon>Eukaryota</taxon>
        <taxon>Viridiplantae</taxon>
        <taxon>Chlorophyta</taxon>
        <taxon>core chlorophytes</taxon>
        <taxon>Chlorophyceae</taxon>
        <taxon>CS clade</taxon>
        <taxon>Chlamydomonadales</taxon>
        <taxon>Dunaliellaceae</taxon>
        <taxon>Dunaliella</taxon>
    </lineage>
</organism>
<reference evidence="1" key="1">
    <citation type="submission" date="2017-08" db="EMBL/GenBank/DDBJ databases">
        <authorList>
            <person name="Polle J.E."/>
            <person name="Barry K."/>
            <person name="Cushman J."/>
            <person name="Schmutz J."/>
            <person name="Tran D."/>
            <person name="Hathwaick L.T."/>
            <person name="Yim W.C."/>
            <person name="Jenkins J."/>
            <person name="Mckie-Krisberg Z.M."/>
            <person name="Prochnik S."/>
            <person name="Lindquist E."/>
            <person name="Dockter R.B."/>
            <person name="Adam C."/>
            <person name="Molina H."/>
            <person name="Bunkerborg J."/>
            <person name="Jin E."/>
            <person name="Buchheim M."/>
            <person name="Magnuson J."/>
        </authorList>
    </citation>
    <scope>NUCLEOTIDE SEQUENCE</scope>
    <source>
        <strain evidence="1">CCAP 19/18</strain>
    </source>
</reference>
<evidence type="ECO:0000313" key="1">
    <source>
        <dbReference type="EMBL" id="KAF5839037.1"/>
    </source>
</evidence>
<sequence>MSLLHSLRLTRCSIPALQLAQYAFVSSAPAGAGGWTPPLSGTCSMGSLASVRASGFSDGNSLLGKIPLSEIASLATYRRSLLLQLALDDGDDL</sequence>
<keyword evidence="2" id="KW-1185">Reference proteome</keyword>
<protein>
    <recommendedName>
        <fullName evidence="3">Secreted protein</fullName>
    </recommendedName>
</protein>
<dbReference type="Proteomes" id="UP000815325">
    <property type="component" value="Unassembled WGS sequence"/>
</dbReference>
<evidence type="ECO:0008006" key="3">
    <source>
        <dbReference type="Google" id="ProtNLM"/>
    </source>
</evidence>
<proteinExistence type="predicted"/>
<accession>A0ABQ7GX02</accession>
<gene>
    <name evidence="1" type="ORF">DUNSADRAFT_1734</name>
</gene>